<organism evidence="1 2">
    <name type="scientific">Rhodopirellula bahusiensis</name>
    <dbReference type="NCBI Taxonomy" id="2014065"/>
    <lineage>
        <taxon>Bacteria</taxon>
        <taxon>Pseudomonadati</taxon>
        <taxon>Planctomycetota</taxon>
        <taxon>Planctomycetia</taxon>
        <taxon>Pirellulales</taxon>
        <taxon>Pirellulaceae</taxon>
        <taxon>Rhodopirellula</taxon>
    </lineage>
</organism>
<evidence type="ECO:0000313" key="2">
    <source>
        <dbReference type="Proteomes" id="UP000225740"/>
    </source>
</evidence>
<dbReference type="EMBL" id="NIZW01000008">
    <property type="protein sequence ID" value="PHQ35021.1"/>
    <property type="molecule type" value="Genomic_DNA"/>
</dbReference>
<dbReference type="AlphaFoldDB" id="A0A2G1W7N8"/>
<accession>A0A2G1W7N8</accession>
<proteinExistence type="predicted"/>
<keyword evidence="2" id="KW-1185">Reference proteome</keyword>
<sequence length="226" mass="25078">MPDNTLRQRDRMIVDFVVRYRLATNAIIGAQILPGRSLNAVAKVTARLCNIGLLKRYMLVPPENYFRAGARAINVLGLPQRSCESLGPQSLPIDYATLIYAMKPNAKRRRLTPEEVTEYMPWLPSELSHSPYCVDAKGNLDHLRVDLGGSPQHVARKVAAAAHDRLLVPQIAELSSRSKFQLVVLTTGTEKANAIAKAIGNTDCSDQIRIRLAIVPRLSFLLLRSN</sequence>
<dbReference type="Proteomes" id="UP000225740">
    <property type="component" value="Unassembled WGS sequence"/>
</dbReference>
<evidence type="ECO:0000313" key="1">
    <source>
        <dbReference type="EMBL" id="PHQ35021.1"/>
    </source>
</evidence>
<reference evidence="1 2" key="1">
    <citation type="submission" date="2017-06" db="EMBL/GenBank/DDBJ databases">
        <title>Description of Rhodopirellula bahusiensis sp. nov.</title>
        <authorList>
            <person name="Kizina J."/>
            <person name="Harder J."/>
        </authorList>
    </citation>
    <scope>NUCLEOTIDE SEQUENCE [LARGE SCALE GENOMIC DNA]</scope>
    <source>
        <strain evidence="1 2">SWK21</strain>
    </source>
</reference>
<name>A0A2G1W7N8_9BACT</name>
<gene>
    <name evidence="1" type="ORF">CEE69_11345</name>
</gene>
<protein>
    <submittedName>
        <fullName evidence="1">Uncharacterized protein</fullName>
    </submittedName>
</protein>
<comment type="caution">
    <text evidence="1">The sequence shown here is derived from an EMBL/GenBank/DDBJ whole genome shotgun (WGS) entry which is preliminary data.</text>
</comment>